<sequence>MGEVDRLVGVYRADGGALGELRYIVGHMLGTAHCSLCDITHSWRRKPEWDAMVARLGVPFDLAHLNEMDASLAAAVAEHGAPAVFRRSGDDLVLLMDAAELDVLGGSVADFECALRVKLD</sequence>
<comment type="caution">
    <text evidence="1">The sequence shown here is derived from an EMBL/GenBank/DDBJ whole genome shotgun (WGS) entry which is preliminary data.</text>
</comment>
<protein>
    <recommendedName>
        <fullName evidence="3">GTPase</fullName>
    </recommendedName>
</protein>
<evidence type="ECO:0000313" key="2">
    <source>
        <dbReference type="Proteomes" id="UP001597042"/>
    </source>
</evidence>
<name>A0ABW2ZMR4_9MICO</name>
<dbReference type="Proteomes" id="UP001597042">
    <property type="component" value="Unassembled WGS sequence"/>
</dbReference>
<accession>A0ABW2ZMR4</accession>
<dbReference type="RefSeq" id="WP_378751442.1">
    <property type="nucleotide sequence ID" value="NZ_JBHSSV010000005.1"/>
</dbReference>
<proteinExistence type="predicted"/>
<evidence type="ECO:0000313" key="1">
    <source>
        <dbReference type="EMBL" id="MFD0779907.1"/>
    </source>
</evidence>
<gene>
    <name evidence="1" type="ORF">ACFQZV_01180</name>
</gene>
<evidence type="ECO:0008006" key="3">
    <source>
        <dbReference type="Google" id="ProtNLM"/>
    </source>
</evidence>
<dbReference type="EMBL" id="JBHTIM010000001">
    <property type="protein sequence ID" value="MFD0779907.1"/>
    <property type="molecule type" value="Genomic_DNA"/>
</dbReference>
<organism evidence="1 2">
    <name type="scientific">Microbacterium koreense</name>
    <dbReference type="NCBI Taxonomy" id="323761"/>
    <lineage>
        <taxon>Bacteria</taxon>
        <taxon>Bacillati</taxon>
        <taxon>Actinomycetota</taxon>
        <taxon>Actinomycetes</taxon>
        <taxon>Micrococcales</taxon>
        <taxon>Microbacteriaceae</taxon>
        <taxon>Microbacterium</taxon>
    </lineage>
</organism>
<keyword evidence="2" id="KW-1185">Reference proteome</keyword>
<reference evidence="2" key="1">
    <citation type="journal article" date="2019" name="Int. J. Syst. Evol. Microbiol.">
        <title>The Global Catalogue of Microorganisms (GCM) 10K type strain sequencing project: providing services to taxonomists for standard genome sequencing and annotation.</title>
        <authorList>
            <consortium name="The Broad Institute Genomics Platform"/>
            <consortium name="The Broad Institute Genome Sequencing Center for Infectious Disease"/>
            <person name="Wu L."/>
            <person name="Ma J."/>
        </authorList>
    </citation>
    <scope>NUCLEOTIDE SEQUENCE [LARGE SCALE GENOMIC DNA]</scope>
    <source>
        <strain evidence="2">CCUG 50754</strain>
    </source>
</reference>